<dbReference type="EMBL" id="CABVHG010000004">
    <property type="protein sequence ID" value="VVM53545.1"/>
    <property type="molecule type" value="Genomic_DNA"/>
</dbReference>
<feature type="transmembrane region" description="Helical" evidence="1">
    <location>
        <begin position="77"/>
        <end position="97"/>
    </location>
</feature>
<name>A0A5E6QMW1_PSEFL</name>
<organism evidence="3">
    <name type="scientific">Pseudomonas fluorescens</name>
    <dbReference type="NCBI Taxonomy" id="294"/>
    <lineage>
        <taxon>Bacteria</taxon>
        <taxon>Pseudomonadati</taxon>
        <taxon>Pseudomonadota</taxon>
        <taxon>Gammaproteobacteria</taxon>
        <taxon>Pseudomonadales</taxon>
        <taxon>Pseudomonadaceae</taxon>
        <taxon>Pseudomonas</taxon>
    </lineage>
</organism>
<evidence type="ECO:0000313" key="2">
    <source>
        <dbReference type="EMBL" id="CAK9887875.1"/>
    </source>
</evidence>
<protein>
    <recommendedName>
        <fullName evidence="5">Transmembrane protein</fullName>
    </recommendedName>
</protein>
<sequence>MLHGILYQPEKCATLPAPQTGMLNLQQYRTGVAERKGNCMSKIEPKSPLTIIAIFAGIIEASALASLPFLGEDSQGIYTWFLVGFPFFLTVLFFLTLNFNYKSLYSPEISDSSAVDLPAPAPIALQIESPPSDVADTCSPNTPVERVNALHVLPDISELSTVTIEFRGPAASQLIEYFALQAIKPTRLPCNKWILSNLDTGAQITLTRQSMNKA</sequence>
<evidence type="ECO:0000256" key="1">
    <source>
        <dbReference type="SAM" id="Phobius"/>
    </source>
</evidence>
<keyword evidence="1" id="KW-1133">Transmembrane helix</keyword>
<evidence type="ECO:0000313" key="4">
    <source>
        <dbReference type="Proteomes" id="UP000326595"/>
    </source>
</evidence>
<accession>A0A5E6QMW1</accession>
<reference evidence="2 4" key="2">
    <citation type="submission" date="2024-03" db="EMBL/GenBank/DDBJ databases">
        <authorList>
            <person name="Alaster D. Moffat"/>
            <person name="Govind Chandra"/>
            <person name="Andrew W. Truman"/>
        </authorList>
    </citation>
    <scope>NUCLEOTIDE SEQUENCE [LARGE SCALE GENOMIC DNA]</scope>
    <source>
        <strain evidence="2">PS652</strain>
    </source>
</reference>
<dbReference type="EMBL" id="OZ024668">
    <property type="protein sequence ID" value="CAK9887875.1"/>
    <property type="molecule type" value="Genomic_DNA"/>
</dbReference>
<keyword evidence="1" id="KW-0472">Membrane</keyword>
<proteinExistence type="predicted"/>
<dbReference type="AlphaFoldDB" id="A0A5E6QMW1"/>
<feature type="transmembrane region" description="Helical" evidence="1">
    <location>
        <begin position="49"/>
        <end position="71"/>
    </location>
</feature>
<evidence type="ECO:0000313" key="3">
    <source>
        <dbReference type="EMBL" id="VVM53545.1"/>
    </source>
</evidence>
<keyword evidence="1" id="KW-0812">Transmembrane</keyword>
<evidence type="ECO:0008006" key="5">
    <source>
        <dbReference type="Google" id="ProtNLM"/>
    </source>
</evidence>
<dbReference type="Proteomes" id="UP000326595">
    <property type="component" value="Chromosome"/>
</dbReference>
<reference evidence="3" key="1">
    <citation type="submission" date="2019-09" db="EMBL/GenBank/DDBJ databases">
        <authorList>
            <person name="Chandra G."/>
            <person name="Truman W A."/>
        </authorList>
    </citation>
    <scope>NUCLEOTIDE SEQUENCE [LARGE SCALE GENOMIC DNA]</scope>
    <source>
        <strain evidence="3">PS652</strain>
    </source>
</reference>
<gene>
    <name evidence="2" type="ORF">PS652_00677</name>
    <name evidence="3" type="ORF">PS652_00917</name>
</gene>